<feature type="compositionally biased region" description="Basic and acidic residues" evidence="1">
    <location>
        <begin position="164"/>
        <end position="180"/>
    </location>
</feature>
<gene>
    <name evidence="2" type="ORF">BO71DRAFT_404321</name>
</gene>
<evidence type="ECO:0000313" key="2">
    <source>
        <dbReference type="EMBL" id="PYH87849.1"/>
    </source>
</evidence>
<name>A0A319CTK1_9EURO</name>
<dbReference type="EMBL" id="KZ826161">
    <property type="protein sequence ID" value="PYH87849.1"/>
    <property type="molecule type" value="Genomic_DNA"/>
</dbReference>
<protein>
    <submittedName>
        <fullName evidence="2">Uncharacterized protein</fullName>
    </submittedName>
</protein>
<dbReference type="OrthoDB" id="10660370at2759"/>
<feature type="region of interest" description="Disordered" evidence="1">
    <location>
        <begin position="248"/>
        <end position="271"/>
    </location>
</feature>
<feature type="region of interest" description="Disordered" evidence="1">
    <location>
        <begin position="160"/>
        <end position="193"/>
    </location>
</feature>
<evidence type="ECO:0000256" key="1">
    <source>
        <dbReference type="SAM" id="MobiDB-lite"/>
    </source>
</evidence>
<proteinExistence type="predicted"/>
<evidence type="ECO:0000313" key="3">
    <source>
        <dbReference type="Proteomes" id="UP000247810"/>
    </source>
</evidence>
<organism evidence="2 3">
    <name type="scientific">Aspergillus ellipticus CBS 707.79</name>
    <dbReference type="NCBI Taxonomy" id="1448320"/>
    <lineage>
        <taxon>Eukaryota</taxon>
        <taxon>Fungi</taxon>
        <taxon>Dikarya</taxon>
        <taxon>Ascomycota</taxon>
        <taxon>Pezizomycotina</taxon>
        <taxon>Eurotiomycetes</taxon>
        <taxon>Eurotiomycetidae</taxon>
        <taxon>Eurotiales</taxon>
        <taxon>Aspergillaceae</taxon>
        <taxon>Aspergillus</taxon>
        <taxon>Aspergillus subgen. Circumdati</taxon>
    </lineage>
</organism>
<reference evidence="2 3" key="1">
    <citation type="submission" date="2018-02" db="EMBL/GenBank/DDBJ databases">
        <title>The genomes of Aspergillus section Nigri reveals drivers in fungal speciation.</title>
        <authorList>
            <consortium name="DOE Joint Genome Institute"/>
            <person name="Vesth T.C."/>
            <person name="Nybo J."/>
            <person name="Theobald S."/>
            <person name="Brandl J."/>
            <person name="Frisvad J.C."/>
            <person name="Nielsen K.F."/>
            <person name="Lyhne E.K."/>
            <person name="Kogle M.E."/>
            <person name="Kuo A."/>
            <person name="Riley R."/>
            <person name="Clum A."/>
            <person name="Nolan M."/>
            <person name="Lipzen A."/>
            <person name="Salamov A."/>
            <person name="Henrissat B."/>
            <person name="Wiebenga A."/>
            <person name="De vries R.P."/>
            <person name="Grigoriev I.V."/>
            <person name="Mortensen U.H."/>
            <person name="Andersen M.R."/>
            <person name="Baker S.E."/>
        </authorList>
    </citation>
    <scope>NUCLEOTIDE SEQUENCE [LARGE SCALE GENOMIC DNA]</scope>
    <source>
        <strain evidence="2 3">CBS 707.79</strain>
    </source>
</reference>
<accession>A0A319CTK1</accession>
<dbReference type="VEuPathDB" id="FungiDB:BO71DRAFT_404321"/>
<sequence>MGISTQRRTPPTAAAPGCYLSHGASASGRQIALYDAASGLCCAGSALGLSQPLASITAGSGKIQPGLLRTYLLVPSSSTYLDSTLTGCLSSPTSKSGWTGHEGTPWTHGQIRSSNFHRQRLGRPLNSPRGPTAAIPGTGLCANVVLSPISGALVSSSSVWREAGSSERGEEQGKGGDNKGTHQGTHNVTTRTQALASEPWYRIARDTGRLTVTLRRRGGWDGICIIDAASTDGITRGKSQMSRVANQRASHPGCSSGRGGEAWFADDIPRA</sequence>
<keyword evidence="3" id="KW-1185">Reference proteome</keyword>
<dbReference type="Proteomes" id="UP000247810">
    <property type="component" value="Unassembled WGS sequence"/>
</dbReference>
<feature type="compositionally biased region" description="Polar residues" evidence="1">
    <location>
        <begin position="181"/>
        <end position="193"/>
    </location>
</feature>
<dbReference type="AlphaFoldDB" id="A0A319CTK1"/>